<evidence type="ECO:0000313" key="3">
    <source>
        <dbReference type="Proteomes" id="UP001629246"/>
    </source>
</evidence>
<feature type="region of interest" description="Disordered" evidence="1">
    <location>
        <begin position="21"/>
        <end position="50"/>
    </location>
</feature>
<accession>A0ABW9A7M8</accession>
<dbReference type="RefSeq" id="WP_408157857.1">
    <property type="nucleotide sequence ID" value="NZ_JAQQFM010000004.1"/>
</dbReference>
<name>A0ABW9A7M8_9BURK</name>
<dbReference type="Proteomes" id="UP001629246">
    <property type="component" value="Unassembled WGS sequence"/>
</dbReference>
<dbReference type="EMBL" id="JAQQFM010000004">
    <property type="protein sequence ID" value="MFL9924846.1"/>
    <property type="molecule type" value="Genomic_DNA"/>
</dbReference>
<keyword evidence="3" id="KW-1185">Reference proteome</keyword>
<reference evidence="2 3" key="1">
    <citation type="journal article" date="2024" name="Chem. Sci.">
        <title>Discovery of megapolipeptins by genome mining of a Burkholderiales bacteria collection.</title>
        <authorList>
            <person name="Paulo B.S."/>
            <person name="Recchia M.J.J."/>
            <person name="Lee S."/>
            <person name="Fergusson C.H."/>
            <person name="Romanowski S.B."/>
            <person name="Hernandez A."/>
            <person name="Krull N."/>
            <person name="Liu D.Y."/>
            <person name="Cavanagh H."/>
            <person name="Bos A."/>
            <person name="Gray C.A."/>
            <person name="Murphy B.T."/>
            <person name="Linington R.G."/>
            <person name="Eustaquio A.S."/>
        </authorList>
    </citation>
    <scope>NUCLEOTIDE SEQUENCE [LARGE SCALE GENOMIC DNA]</scope>
    <source>
        <strain evidence="2 3">RL21-008-BIB-A</strain>
    </source>
</reference>
<organism evidence="2 3">
    <name type="scientific">Herbaspirillum lusitanum</name>
    <dbReference type="NCBI Taxonomy" id="213312"/>
    <lineage>
        <taxon>Bacteria</taxon>
        <taxon>Pseudomonadati</taxon>
        <taxon>Pseudomonadota</taxon>
        <taxon>Betaproteobacteria</taxon>
        <taxon>Burkholderiales</taxon>
        <taxon>Oxalobacteraceae</taxon>
        <taxon>Herbaspirillum</taxon>
    </lineage>
</organism>
<proteinExistence type="predicted"/>
<evidence type="ECO:0000256" key="1">
    <source>
        <dbReference type="SAM" id="MobiDB-lite"/>
    </source>
</evidence>
<sequence length="68" mass="7334">MANKTLGTRQKLSFRIEPAQRVSKPRNPVAIAAGQRAGGAGPHRKSEAAQRQELKALLKKKLAGDEDS</sequence>
<comment type="caution">
    <text evidence="2">The sequence shown here is derived from an EMBL/GenBank/DDBJ whole genome shotgun (WGS) entry which is preliminary data.</text>
</comment>
<protein>
    <submittedName>
        <fullName evidence="2">Uncharacterized protein</fullName>
    </submittedName>
</protein>
<gene>
    <name evidence="2" type="ORF">PQR62_11260</name>
</gene>
<evidence type="ECO:0000313" key="2">
    <source>
        <dbReference type="EMBL" id="MFL9924846.1"/>
    </source>
</evidence>